<gene>
    <name evidence="2" type="ORF">PVAP13_9KG177926</name>
</gene>
<dbReference type="AlphaFoldDB" id="A0A8T0NLQ4"/>
<sequence>MHCPSLRSAALPLAPPQSAAPLFPSRRCLPRRRAPPPPPPPAAAAASLLRPRAPASPSPHPSFPIAPLPPPTPHYYSSSKCRPCRSQSLSRGRGSWICEFAAHAPRLTHPSERTSTSRKGSSSPCPTARPAPQCSRHGLTSLFPTAGPCILACRAPSSLPEPSPLHGSAPASG</sequence>
<proteinExistence type="predicted"/>
<feature type="compositionally biased region" description="Polar residues" evidence="1">
    <location>
        <begin position="113"/>
        <end position="125"/>
    </location>
</feature>
<dbReference type="EMBL" id="CM029053">
    <property type="protein sequence ID" value="KAG2549199.1"/>
    <property type="molecule type" value="Genomic_DNA"/>
</dbReference>
<reference evidence="2" key="1">
    <citation type="submission" date="2020-05" db="EMBL/GenBank/DDBJ databases">
        <title>WGS assembly of Panicum virgatum.</title>
        <authorList>
            <person name="Lovell J.T."/>
            <person name="Jenkins J."/>
            <person name="Shu S."/>
            <person name="Juenger T.E."/>
            <person name="Schmutz J."/>
        </authorList>
    </citation>
    <scope>NUCLEOTIDE SEQUENCE</scope>
    <source>
        <strain evidence="2">AP13</strain>
    </source>
</reference>
<protein>
    <submittedName>
        <fullName evidence="2">Uncharacterized protein</fullName>
    </submittedName>
</protein>
<feature type="compositionally biased region" description="Low complexity" evidence="1">
    <location>
        <begin position="1"/>
        <end position="27"/>
    </location>
</feature>
<evidence type="ECO:0000256" key="1">
    <source>
        <dbReference type="SAM" id="MobiDB-lite"/>
    </source>
</evidence>
<feature type="region of interest" description="Disordered" evidence="1">
    <location>
        <begin position="1"/>
        <end position="69"/>
    </location>
</feature>
<evidence type="ECO:0000313" key="2">
    <source>
        <dbReference type="EMBL" id="KAG2549199.1"/>
    </source>
</evidence>
<comment type="caution">
    <text evidence="2">The sequence shown here is derived from an EMBL/GenBank/DDBJ whole genome shotgun (WGS) entry which is preliminary data.</text>
</comment>
<organism evidence="2 3">
    <name type="scientific">Panicum virgatum</name>
    <name type="common">Blackwell switchgrass</name>
    <dbReference type="NCBI Taxonomy" id="38727"/>
    <lineage>
        <taxon>Eukaryota</taxon>
        <taxon>Viridiplantae</taxon>
        <taxon>Streptophyta</taxon>
        <taxon>Embryophyta</taxon>
        <taxon>Tracheophyta</taxon>
        <taxon>Spermatophyta</taxon>
        <taxon>Magnoliopsida</taxon>
        <taxon>Liliopsida</taxon>
        <taxon>Poales</taxon>
        <taxon>Poaceae</taxon>
        <taxon>PACMAD clade</taxon>
        <taxon>Panicoideae</taxon>
        <taxon>Panicodae</taxon>
        <taxon>Paniceae</taxon>
        <taxon>Panicinae</taxon>
        <taxon>Panicum</taxon>
        <taxon>Panicum sect. Hiantes</taxon>
    </lineage>
</organism>
<evidence type="ECO:0000313" key="3">
    <source>
        <dbReference type="Proteomes" id="UP000823388"/>
    </source>
</evidence>
<keyword evidence="3" id="KW-1185">Reference proteome</keyword>
<feature type="compositionally biased region" description="Pro residues" evidence="1">
    <location>
        <begin position="54"/>
        <end position="69"/>
    </location>
</feature>
<dbReference type="Proteomes" id="UP000823388">
    <property type="component" value="Chromosome 9K"/>
</dbReference>
<name>A0A8T0NLQ4_PANVG</name>
<feature type="region of interest" description="Disordered" evidence="1">
    <location>
        <begin position="107"/>
        <end position="139"/>
    </location>
</feature>
<accession>A0A8T0NLQ4</accession>
<feature type="compositionally biased region" description="Low complexity" evidence="1">
    <location>
        <begin position="43"/>
        <end position="53"/>
    </location>
</feature>